<accession>A0A411HJV3</accession>
<feature type="transmembrane region" description="Helical" evidence="2">
    <location>
        <begin position="26"/>
        <end position="45"/>
    </location>
</feature>
<evidence type="ECO:0000256" key="2">
    <source>
        <dbReference type="SAM" id="Phobius"/>
    </source>
</evidence>
<keyword evidence="2" id="KW-0472">Membrane</keyword>
<evidence type="ECO:0000313" key="4">
    <source>
        <dbReference type="Proteomes" id="UP000291562"/>
    </source>
</evidence>
<proteinExistence type="predicted"/>
<dbReference type="KEGG" id="xbc:ELE36_10865"/>
<dbReference type="AlphaFoldDB" id="A0A411HJV3"/>
<feature type="compositionally biased region" description="Polar residues" evidence="1">
    <location>
        <begin position="64"/>
        <end position="78"/>
    </location>
</feature>
<gene>
    <name evidence="3" type="ORF">ELE36_10865</name>
</gene>
<evidence type="ECO:0000313" key="3">
    <source>
        <dbReference type="EMBL" id="QBB70816.1"/>
    </source>
</evidence>
<name>A0A411HJV3_9GAMM</name>
<organism evidence="3 4">
    <name type="scientific">Pseudolysobacter antarcticus</name>
    <dbReference type="NCBI Taxonomy" id="2511995"/>
    <lineage>
        <taxon>Bacteria</taxon>
        <taxon>Pseudomonadati</taxon>
        <taxon>Pseudomonadota</taxon>
        <taxon>Gammaproteobacteria</taxon>
        <taxon>Lysobacterales</taxon>
        <taxon>Rhodanobacteraceae</taxon>
        <taxon>Pseudolysobacter</taxon>
    </lineage>
</organism>
<keyword evidence="2" id="KW-0812">Transmembrane</keyword>
<keyword evidence="4" id="KW-1185">Reference proteome</keyword>
<protein>
    <submittedName>
        <fullName evidence="3">Uncharacterized protein</fullName>
    </submittedName>
</protein>
<feature type="region of interest" description="Disordered" evidence="1">
    <location>
        <begin position="57"/>
        <end position="109"/>
    </location>
</feature>
<dbReference type="RefSeq" id="WP_129833214.1">
    <property type="nucleotide sequence ID" value="NZ_CP035704.1"/>
</dbReference>
<keyword evidence="2" id="KW-1133">Transmembrane helix</keyword>
<dbReference type="Proteomes" id="UP000291562">
    <property type="component" value="Chromosome"/>
</dbReference>
<sequence length="109" mass="11619">MQIGERGFEPALQPVMLDFNDWRATYRWPFIALCLALSLGVIASGGTKRADAGQLGEIAKSPPAVQTPSIPQNTSSTKRPLDGQGAATAIDIQTTPIAPPQVHNEPAQR</sequence>
<evidence type="ECO:0000256" key="1">
    <source>
        <dbReference type="SAM" id="MobiDB-lite"/>
    </source>
</evidence>
<reference evidence="3 4" key="1">
    <citation type="submission" date="2019-01" db="EMBL/GenBank/DDBJ databases">
        <title>Pseudolysobacter antarctica gen. nov., sp. nov., isolated from Fildes Peninsula, Antarctica.</title>
        <authorList>
            <person name="Wei Z."/>
            <person name="Peng F."/>
        </authorList>
    </citation>
    <scope>NUCLEOTIDE SEQUENCE [LARGE SCALE GENOMIC DNA]</scope>
    <source>
        <strain evidence="3 4">AQ6-296</strain>
    </source>
</reference>
<dbReference type="EMBL" id="CP035704">
    <property type="protein sequence ID" value="QBB70816.1"/>
    <property type="molecule type" value="Genomic_DNA"/>
</dbReference>